<protein>
    <submittedName>
        <fullName evidence="5">Uncharacterized protein</fullName>
    </submittedName>
</protein>
<evidence type="ECO:0000313" key="6">
    <source>
        <dbReference type="Proteomes" id="UP000801492"/>
    </source>
</evidence>
<evidence type="ECO:0000259" key="3">
    <source>
        <dbReference type="Pfam" id="PF13456"/>
    </source>
</evidence>
<feature type="compositionally biased region" description="Basic and acidic residues" evidence="1">
    <location>
        <begin position="162"/>
        <end position="179"/>
    </location>
</feature>
<organism evidence="5 6">
    <name type="scientific">Ignelater luminosus</name>
    <name type="common">Cucubano</name>
    <name type="synonym">Pyrophorus luminosus</name>
    <dbReference type="NCBI Taxonomy" id="2038154"/>
    <lineage>
        <taxon>Eukaryota</taxon>
        <taxon>Metazoa</taxon>
        <taxon>Ecdysozoa</taxon>
        <taxon>Arthropoda</taxon>
        <taxon>Hexapoda</taxon>
        <taxon>Insecta</taxon>
        <taxon>Pterygota</taxon>
        <taxon>Neoptera</taxon>
        <taxon>Endopterygota</taxon>
        <taxon>Coleoptera</taxon>
        <taxon>Polyphaga</taxon>
        <taxon>Elateriformia</taxon>
        <taxon>Elateroidea</taxon>
        <taxon>Elateridae</taxon>
        <taxon>Agrypninae</taxon>
        <taxon>Pyrophorini</taxon>
        <taxon>Ignelater</taxon>
    </lineage>
</organism>
<reference evidence="5" key="1">
    <citation type="submission" date="2019-08" db="EMBL/GenBank/DDBJ databases">
        <title>The genome of the North American firefly Photinus pyralis.</title>
        <authorList>
            <consortium name="Photinus pyralis genome working group"/>
            <person name="Fallon T.R."/>
            <person name="Sander Lower S.E."/>
            <person name="Weng J.-K."/>
        </authorList>
    </citation>
    <scope>NUCLEOTIDE SEQUENCE</scope>
    <source>
        <strain evidence="5">TRF0915ILg1</strain>
        <tissue evidence="5">Whole body</tissue>
    </source>
</reference>
<accession>A0A8K0CDT8</accession>
<evidence type="ECO:0000259" key="2">
    <source>
        <dbReference type="Pfam" id="PF07727"/>
    </source>
</evidence>
<dbReference type="GO" id="GO:0004523">
    <property type="term" value="F:RNA-DNA hybrid ribonuclease activity"/>
    <property type="evidence" value="ECO:0007669"/>
    <property type="project" value="InterPro"/>
</dbReference>
<dbReference type="InterPro" id="IPR013103">
    <property type="entry name" value="RVT_2"/>
</dbReference>
<dbReference type="InterPro" id="IPR002156">
    <property type="entry name" value="RNaseH_domain"/>
</dbReference>
<dbReference type="EMBL" id="VTPC01089948">
    <property type="protein sequence ID" value="KAF2885473.1"/>
    <property type="molecule type" value="Genomic_DNA"/>
</dbReference>
<dbReference type="Pfam" id="PF07727">
    <property type="entry name" value="RVT_2"/>
    <property type="match status" value="1"/>
</dbReference>
<dbReference type="GO" id="GO:0003676">
    <property type="term" value="F:nucleic acid binding"/>
    <property type="evidence" value="ECO:0007669"/>
    <property type="project" value="InterPro"/>
</dbReference>
<proteinExistence type="predicted"/>
<feature type="domain" description="Retroviral polymerase SH3-like" evidence="4">
    <location>
        <begin position="64"/>
        <end position="108"/>
    </location>
</feature>
<dbReference type="InterPro" id="IPR057670">
    <property type="entry name" value="SH3_retrovirus"/>
</dbReference>
<keyword evidence="6" id="KW-1185">Reference proteome</keyword>
<dbReference type="Pfam" id="PF13456">
    <property type="entry name" value="RVT_3"/>
    <property type="match status" value="1"/>
</dbReference>
<feature type="domain" description="RNase H type-1" evidence="3">
    <location>
        <begin position="376"/>
        <end position="464"/>
    </location>
</feature>
<evidence type="ECO:0000259" key="4">
    <source>
        <dbReference type="Pfam" id="PF25597"/>
    </source>
</evidence>
<feature type="domain" description="Reverse transcriptase Ty1/copia-type" evidence="2">
    <location>
        <begin position="253"/>
        <end position="338"/>
    </location>
</feature>
<gene>
    <name evidence="5" type="ORF">ILUMI_20701</name>
</gene>
<dbReference type="CDD" id="cd09272">
    <property type="entry name" value="RNase_HI_RT_Ty1"/>
    <property type="match status" value="1"/>
</dbReference>
<dbReference type="Pfam" id="PF25597">
    <property type="entry name" value="SH3_retrovirus"/>
    <property type="match status" value="1"/>
</dbReference>
<feature type="compositionally biased region" description="Polar residues" evidence="1">
    <location>
        <begin position="637"/>
        <end position="652"/>
    </location>
</feature>
<dbReference type="OrthoDB" id="6766252at2759"/>
<feature type="region of interest" description="Disordered" evidence="1">
    <location>
        <begin position="122"/>
        <end position="179"/>
    </location>
</feature>
<comment type="caution">
    <text evidence="5">The sequence shown here is derived from an EMBL/GenBank/DDBJ whole genome shotgun (WGS) entry which is preliminary data.</text>
</comment>
<evidence type="ECO:0000256" key="1">
    <source>
        <dbReference type="SAM" id="MobiDB-lite"/>
    </source>
</evidence>
<dbReference type="AlphaFoldDB" id="A0A8K0CDT8"/>
<sequence>MATTRSETVNVPKFDGSNFQLWKFSVTILLKAEKLLTIVNGKDTEPEDKKSSEWTAWDTKNSRAQKSKKLLFVGYEGHSTNYRLWDPKKRRIEISCNVNFNESETLKIGKEKSTVTLNFGHYKNNEQRQEANTEGENVEYNSEEDTATSKDQVDEIDDDPDYEHHNFDTEEVEQRQLRDRGTLRRPDYFDAVAAYSSIFEPNSYEDAVKCEDSNKRHRAMDDEMNALKSNDTWTLVKLPENARVIDNKWVFQIYLAIYVDDGLLMSKSSSAIDELISELQQMFKITVNRDNTNLQIVGLQIEQNISEGTISIHQQAYTTKVLDKFKMTHAEPLSVPVEPGICLTSAPENGEGNLRQPYREAVGKIEATGYTDADYAGCVDTRKSTSGYIFVMANGPVTWKSQKQTVVAQSTTEAEYIALALGVREALWLRSFLQELSIEATTINIKVDNQSAIKLTQAQQLHSRTKHIDVKLHFVRDECEKGSISNINSHVVSKFRREVFGVRRTKSCFSRSPVDLTLEQTINADASNQLTYNLAAESISVRQRWALSHSVRAKIVSTVKEHVNLSQKDDTCHVLQKSRIKKDKESLQSIIETIRNTLNSFDESIDENVLFNISTGKATSPEVCDFLTNVKSKRQNSKLAANTSSKLPQTDKSTTDQNKKKCKHLDYSLEYDQQTSNDQMQRPPVKDLGINKEALFRKQASRKEWPKITTEWTPKLIERKTGRPKTGWKSEIDETAGSEWTKKAKDRELWKYTEKDFARQRED</sequence>
<dbReference type="PANTHER" id="PTHR11439:SF463">
    <property type="entry name" value="REVERSE TRANSCRIPTASE TY1_COPIA-TYPE DOMAIN-CONTAINING PROTEIN"/>
    <property type="match status" value="1"/>
</dbReference>
<name>A0A8K0CDT8_IGNLU</name>
<evidence type="ECO:0000313" key="5">
    <source>
        <dbReference type="EMBL" id="KAF2885473.1"/>
    </source>
</evidence>
<dbReference type="PANTHER" id="PTHR11439">
    <property type="entry name" value="GAG-POL-RELATED RETROTRANSPOSON"/>
    <property type="match status" value="1"/>
</dbReference>
<feature type="region of interest" description="Disordered" evidence="1">
    <location>
        <begin position="635"/>
        <end position="661"/>
    </location>
</feature>
<dbReference type="Proteomes" id="UP000801492">
    <property type="component" value="Unassembled WGS sequence"/>
</dbReference>